<protein>
    <recommendedName>
        <fullName evidence="3 8">Histidinol-phosphatase</fullName>
        <shortName evidence="8">HolPase</shortName>
        <ecNumber evidence="3 8">3.1.3.15</ecNumber>
    </recommendedName>
</protein>
<dbReference type="EC" id="3.1.3.15" evidence="3 8"/>
<dbReference type="InterPro" id="IPR016195">
    <property type="entry name" value="Pol/histidinol_Pase-like"/>
</dbReference>
<dbReference type="GO" id="GO:0005737">
    <property type="term" value="C:cytoplasm"/>
    <property type="evidence" value="ECO:0007669"/>
    <property type="project" value="TreeGrafter"/>
</dbReference>
<reference evidence="10" key="1">
    <citation type="submission" date="2021-03" db="EMBL/GenBank/DDBJ databases">
        <title>Taxonomic study of Clostridium polyendosporum from meadow-gley soil under rice.</title>
        <authorList>
            <person name="Kobayashi H."/>
            <person name="Tanizawa Y."/>
            <person name="Yagura M."/>
        </authorList>
    </citation>
    <scope>NUCLEOTIDE SEQUENCE</scope>
    <source>
        <strain evidence="10">JCM 30710</strain>
    </source>
</reference>
<dbReference type="CDD" id="cd12110">
    <property type="entry name" value="PHP_HisPPase_Hisj_like"/>
    <property type="match status" value="1"/>
</dbReference>
<keyword evidence="11" id="KW-1185">Reference proteome</keyword>
<evidence type="ECO:0000313" key="11">
    <source>
        <dbReference type="Proteomes" id="UP000679179"/>
    </source>
</evidence>
<feature type="domain" description="PHP" evidence="9">
    <location>
        <begin position="9"/>
        <end position="220"/>
    </location>
</feature>
<sequence length="264" mass="30613">MNNQRIVRDGHIHSPYCPHGTDDSFELYVEEALKLGLKEITFTEHMPLPGSFMEPEFLKTCAPTLDVIEEYIKELDYIKAKYKQNIKINTGFEVDYVEGYEEKIKELLNRYGDKIEDSILSVHFIKVEDRYYCVDVSPEEFGKLAEKLGGVEKVYDRYYETLLKAVKADLGTFKPKRIGHPTLVRIFNTEYPLEYTNITLLEEIIKEIKIRNYEVDFNTAGIRKPYCKEVYPSGIFAELVERYAVNVVYGSDAHTALDVGKDFV</sequence>
<evidence type="ECO:0000256" key="8">
    <source>
        <dbReference type="RuleBase" id="RU366003"/>
    </source>
</evidence>
<dbReference type="Gene3D" id="3.20.20.140">
    <property type="entry name" value="Metal-dependent hydrolases"/>
    <property type="match status" value="1"/>
</dbReference>
<evidence type="ECO:0000256" key="1">
    <source>
        <dbReference type="ARBA" id="ARBA00004970"/>
    </source>
</evidence>
<comment type="catalytic activity">
    <reaction evidence="7 8">
        <text>L-histidinol phosphate + H2O = L-histidinol + phosphate</text>
        <dbReference type="Rhea" id="RHEA:14465"/>
        <dbReference type="ChEBI" id="CHEBI:15377"/>
        <dbReference type="ChEBI" id="CHEBI:43474"/>
        <dbReference type="ChEBI" id="CHEBI:57699"/>
        <dbReference type="ChEBI" id="CHEBI:57980"/>
        <dbReference type="EC" id="3.1.3.15"/>
    </reaction>
</comment>
<keyword evidence="5 8" id="KW-0378">Hydrolase</keyword>
<dbReference type="EMBL" id="BOPZ01000027">
    <property type="protein sequence ID" value="GIM30102.1"/>
    <property type="molecule type" value="Genomic_DNA"/>
</dbReference>
<evidence type="ECO:0000256" key="3">
    <source>
        <dbReference type="ARBA" id="ARBA00013085"/>
    </source>
</evidence>
<evidence type="ECO:0000256" key="6">
    <source>
        <dbReference type="ARBA" id="ARBA00023102"/>
    </source>
</evidence>
<organism evidence="10 11">
    <name type="scientific">Clostridium polyendosporum</name>
    <dbReference type="NCBI Taxonomy" id="69208"/>
    <lineage>
        <taxon>Bacteria</taxon>
        <taxon>Bacillati</taxon>
        <taxon>Bacillota</taxon>
        <taxon>Clostridia</taxon>
        <taxon>Eubacteriales</taxon>
        <taxon>Clostridiaceae</taxon>
        <taxon>Clostridium</taxon>
    </lineage>
</organism>
<evidence type="ECO:0000256" key="2">
    <source>
        <dbReference type="ARBA" id="ARBA00009152"/>
    </source>
</evidence>
<dbReference type="InterPro" id="IPR004013">
    <property type="entry name" value="PHP_dom"/>
</dbReference>
<dbReference type="PANTHER" id="PTHR21039:SF0">
    <property type="entry name" value="HISTIDINOL-PHOSPHATASE"/>
    <property type="match status" value="1"/>
</dbReference>
<evidence type="ECO:0000256" key="4">
    <source>
        <dbReference type="ARBA" id="ARBA00022605"/>
    </source>
</evidence>
<name>A0A919S0Y7_9CLOT</name>
<accession>A0A919S0Y7</accession>
<dbReference type="AlphaFoldDB" id="A0A919S0Y7"/>
<gene>
    <name evidence="10" type="primary">hisK_2</name>
    <name evidence="10" type="ORF">CPJCM30710_27680</name>
</gene>
<keyword evidence="4 8" id="KW-0028">Amino-acid biosynthesis</keyword>
<dbReference type="PANTHER" id="PTHR21039">
    <property type="entry name" value="HISTIDINOL PHOSPHATASE-RELATED"/>
    <property type="match status" value="1"/>
</dbReference>
<comment type="caution">
    <text evidence="10">The sequence shown here is derived from an EMBL/GenBank/DDBJ whole genome shotgun (WGS) entry which is preliminary data.</text>
</comment>
<dbReference type="SUPFAM" id="SSF89550">
    <property type="entry name" value="PHP domain-like"/>
    <property type="match status" value="1"/>
</dbReference>
<evidence type="ECO:0000256" key="7">
    <source>
        <dbReference type="ARBA" id="ARBA00049158"/>
    </source>
</evidence>
<proteinExistence type="inferred from homology"/>
<dbReference type="NCBIfam" id="NF005996">
    <property type="entry name" value="PRK08123.1"/>
    <property type="match status" value="1"/>
</dbReference>
<dbReference type="GO" id="GO:0000105">
    <property type="term" value="P:L-histidine biosynthetic process"/>
    <property type="evidence" value="ECO:0007669"/>
    <property type="project" value="UniProtKB-UniRule"/>
</dbReference>
<dbReference type="Proteomes" id="UP000679179">
    <property type="component" value="Unassembled WGS sequence"/>
</dbReference>
<dbReference type="InterPro" id="IPR010140">
    <property type="entry name" value="Histidinol_P_phosphatase_HisJ"/>
</dbReference>
<dbReference type="Pfam" id="PF02811">
    <property type="entry name" value="PHP"/>
    <property type="match status" value="1"/>
</dbReference>
<evidence type="ECO:0000313" key="10">
    <source>
        <dbReference type="EMBL" id="GIM30102.1"/>
    </source>
</evidence>
<dbReference type="GO" id="GO:0004401">
    <property type="term" value="F:histidinol-phosphatase activity"/>
    <property type="evidence" value="ECO:0007669"/>
    <property type="project" value="UniProtKB-UniRule"/>
</dbReference>
<evidence type="ECO:0000259" key="9">
    <source>
        <dbReference type="Pfam" id="PF02811"/>
    </source>
</evidence>
<keyword evidence="6 8" id="KW-0368">Histidine biosynthesis</keyword>
<dbReference type="RefSeq" id="WP_212904782.1">
    <property type="nucleotide sequence ID" value="NZ_BOPZ01000027.1"/>
</dbReference>
<comment type="pathway">
    <text evidence="1 8">Amino-acid biosynthesis; L-histidine biosynthesis; L-histidine from 5-phospho-alpha-D-ribose 1-diphosphate: step 8/9.</text>
</comment>
<dbReference type="NCBIfam" id="TIGR01856">
    <property type="entry name" value="hisJ_fam"/>
    <property type="match status" value="1"/>
</dbReference>
<comment type="similarity">
    <text evidence="2 8">Belongs to the PHP hydrolase family. HisK subfamily.</text>
</comment>
<evidence type="ECO:0000256" key="5">
    <source>
        <dbReference type="ARBA" id="ARBA00022801"/>
    </source>
</evidence>